<name>A0ABP8JDW4_9MICO</name>
<gene>
    <name evidence="4" type="ORF">GCM10023167_14460</name>
</gene>
<evidence type="ECO:0000256" key="2">
    <source>
        <dbReference type="SAM" id="MobiDB-lite"/>
    </source>
</evidence>
<dbReference type="InterPro" id="IPR003870">
    <property type="entry name" value="DUF222"/>
</dbReference>
<dbReference type="CDD" id="cd00085">
    <property type="entry name" value="HNHc"/>
    <property type="match status" value="1"/>
</dbReference>
<comment type="caution">
    <text evidence="4">The sequence shown here is derived from an EMBL/GenBank/DDBJ whole genome shotgun (WGS) entry which is preliminary data.</text>
</comment>
<feature type="region of interest" description="Disordered" evidence="2">
    <location>
        <begin position="336"/>
        <end position="359"/>
    </location>
</feature>
<dbReference type="SMART" id="SM00507">
    <property type="entry name" value="HNHc"/>
    <property type="match status" value="1"/>
</dbReference>
<organism evidence="4 5">
    <name type="scientific">Brevibacterium pityocampae</name>
    <dbReference type="NCBI Taxonomy" id="506594"/>
    <lineage>
        <taxon>Bacteria</taxon>
        <taxon>Bacillati</taxon>
        <taxon>Actinomycetota</taxon>
        <taxon>Actinomycetes</taxon>
        <taxon>Micrococcales</taxon>
        <taxon>Brevibacteriaceae</taxon>
        <taxon>Brevibacterium</taxon>
    </lineage>
</organism>
<evidence type="ECO:0000313" key="5">
    <source>
        <dbReference type="Proteomes" id="UP001500642"/>
    </source>
</evidence>
<dbReference type="InterPro" id="IPR003615">
    <property type="entry name" value="HNH_nuc"/>
</dbReference>
<dbReference type="Gene3D" id="1.10.30.50">
    <property type="match status" value="1"/>
</dbReference>
<evidence type="ECO:0000259" key="3">
    <source>
        <dbReference type="SMART" id="SM00507"/>
    </source>
</evidence>
<comment type="similarity">
    <text evidence="1">Belongs to the Rv1128c/1148c/1588c/1702c/1945/3466 family.</text>
</comment>
<keyword evidence="5" id="KW-1185">Reference proteome</keyword>
<dbReference type="Pfam" id="PF01844">
    <property type="entry name" value="HNH"/>
    <property type="match status" value="1"/>
</dbReference>
<dbReference type="EMBL" id="BAABGL010000006">
    <property type="protein sequence ID" value="GAA4389069.1"/>
    <property type="molecule type" value="Genomic_DNA"/>
</dbReference>
<dbReference type="Proteomes" id="UP001500642">
    <property type="component" value="Unassembled WGS sequence"/>
</dbReference>
<dbReference type="Pfam" id="PF02720">
    <property type="entry name" value="DUF222"/>
    <property type="match status" value="1"/>
</dbReference>
<feature type="compositionally biased region" description="Basic and acidic residues" evidence="2">
    <location>
        <begin position="1"/>
        <end position="11"/>
    </location>
</feature>
<feature type="region of interest" description="Disordered" evidence="2">
    <location>
        <begin position="240"/>
        <end position="277"/>
    </location>
</feature>
<feature type="domain" description="HNH nuclease" evidence="3">
    <location>
        <begin position="412"/>
        <end position="463"/>
    </location>
</feature>
<proteinExistence type="inferred from homology"/>
<accession>A0ABP8JDW4</accession>
<protein>
    <recommendedName>
        <fullName evidence="3">HNH nuclease domain-containing protein</fullName>
    </recommendedName>
</protein>
<feature type="region of interest" description="Disordered" evidence="2">
    <location>
        <begin position="479"/>
        <end position="501"/>
    </location>
</feature>
<reference evidence="5" key="1">
    <citation type="journal article" date="2019" name="Int. J. Syst. Evol. Microbiol.">
        <title>The Global Catalogue of Microorganisms (GCM) 10K type strain sequencing project: providing services to taxonomists for standard genome sequencing and annotation.</title>
        <authorList>
            <consortium name="The Broad Institute Genomics Platform"/>
            <consortium name="The Broad Institute Genome Sequencing Center for Infectious Disease"/>
            <person name="Wu L."/>
            <person name="Ma J."/>
        </authorList>
    </citation>
    <scope>NUCLEOTIDE SEQUENCE [LARGE SCALE GENOMIC DNA]</scope>
    <source>
        <strain evidence="5">JCM 17808</strain>
    </source>
</reference>
<dbReference type="InterPro" id="IPR002711">
    <property type="entry name" value="HNH"/>
</dbReference>
<evidence type="ECO:0000256" key="1">
    <source>
        <dbReference type="ARBA" id="ARBA00023450"/>
    </source>
</evidence>
<sequence>MRTPTAEDARPSGHANGADEAEDMRRGGDAPDADRTADRTAAPASEAPEERESGGNPDECAELVRRIRGAAAQMAQSQAQFVALLDRIDQEGAWEGWVGIRSFGHWVAFACEMTPHTAREYIRVARGLREFPEVTRLFGEGRVSYSKVREITRLAGRIDETEAARMCRVATSAQLSRMISTFRRIAPDAAGVVKELPGDVFRIEPLPAGRARITIELPEAEAAEVMALVDAAVDRTITTAHRRARGEGADGEAGEGMSGEADGGENTEGPASEPISRVDRFLDLIRTGSRSGEEAGTTSRRAEVHVHASIATVAGADPASESAAGRVEAEDANIGATAGAHRDTGDEPTEAVDSSEPRAVSEADVACIEGYGAVTAATVGRLSCGSPLVGALIDASGDVLALGRTKRLASHRQRRALAVRDIGCRFPGCSRTRLLEAHHIRPWSEGGPTDLDNMLLLCRSHHIAIHEHGVSIARRAGEVPDGGAHDDDAHDGNAHRGAARTDRHPGVGFVFTAAGAELMPTWRETDDVGVFDTAWLSWDDYDRVANHPERICTLGGGEGFDLHECVRWIFDAARLHDDGLPRDEAEAAA</sequence>
<feature type="compositionally biased region" description="Basic and acidic residues" evidence="2">
    <location>
        <begin position="23"/>
        <end position="38"/>
    </location>
</feature>
<evidence type="ECO:0000313" key="4">
    <source>
        <dbReference type="EMBL" id="GAA4389069.1"/>
    </source>
</evidence>
<feature type="region of interest" description="Disordered" evidence="2">
    <location>
        <begin position="1"/>
        <end position="58"/>
    </location>
</feature>